<keyword evidence="2" id="KW-0732">Signal</keyword>
<dbReference type="Gene3D" id="3.30.519.10">
    <property type="entry name" value="Guanine Nucleotide Dissociation Inhibitor, domain 2"/>
    <property type="match status" value="1"/>
</dbReference>
<keyword evidence="4" id="KW-1185">Reference proteome</keyword>
<sequence>MFLQTVCSFWWTVLPGTTSGSINREGWEVTLLNLFQLDPPSALRLIEEGFEVCTAPKGFYLVHLTGRKEAAESSIPKICQRIFGEPDSDRPSPCWSLRFEVLTTAGLELPMGNAVCVLGPDHDLDYGSSIDEAQRIFSMFWPDRDFLPRSLPKPEEEEEVPEEQPVE</sequence>
<protein>
    <submittedName>
        <fullName evidence="3">Uncharacterized protein</fullName>
    </submittedName>
</protein>
<feature type="chain" id="PRO_5002082135" evidence="2">
    <location>
        <begin position="21"/>
        <end position="167"/>
    </location>
</feature>
<evidence type="ECO:0000256" key="1">
    <source>
        <dbReference type="SAM" id="MobiDB-lite"/>
    </source>
</evidence>
<dbReference type="AlphaFoldDB" id="A0A0B1RUJ9"/>
<feature type="region of interest" description="Disordered" evidence="1">
    <location>
        <begin position="148"/>
        <end position="167"/>
    </location>
</feature>
<feature type="signal peptide" evidence="2">
    <location>
        <begin position="1"/>
        <end position="20"/>
    </location>
</feature>
<evidence type="ECO:0000256" key="2">
    <source>
        <dbReference type="SAM" id="SignalP"/>
    </source>
</evidence>
<dbReference type="EMBL" id="KN612863">
    <property type="protein sequence ID" value="KHJ75316.1"/>
    <property type="molecule type" value="Genomic_DNA"/>
</dbReference>
<accession>A0A0B1RUJ9</accession>
<gene>
    <name evidence="3" type="ORF">OESDEN_25068</name>
</gene>
<reference evidence="3 4" key="1">
    <citation type="submission" date="2014-03" db="EMBL/GenBank/DDBJ databases">
        <title>Draft genome of the hookworm Oesophagostomum dentatum.</title>
        <authorList>
            <person name="Mitreva M."/>
        </authorList>
    </citation>
    <scope>NUCLEOTIDE SEQUENCE [LARGE SCALE GENOMIC DNA]</scope>
    <source>
        <strain evidence="3 4">OD-Hann</strain>
    </source>
</reference>
<feature type="compositionally biased region" description="Acidic residues" evidence="1">
    <location>
        <begin position="155"/>
        <end position="167"/>
    </location>
</feature>
<evidence type="ECO:0000313" key="3">
    <source>
        <dbReference type="EMBL" id="KHJ75316.1"/>
    </source>
</evidence>
<organism evidence="3 4">
    <name type="scientific">Oesophagostomum dentatum</name>
    <name type="common">Nodular worm</name>
    <dbReference type="NCBI Taxonomy" id="61180"/>
    <lineage>
        <taxon>Eukaryota</taxon>
        <taxon>Metazoa</taxon>
        <taxon>Ecdysozoa</taxon>
        <taxon>Nematoda</taxon>
        <taxon>Chromadorea</taxon>
        <taxon>Rhabditida</taxon>
        <taxon>Rhabditina</taxon>
        <taxon>Rhabditomorpha</taxon>
        <taxon>Strongyloidea</taxon>
        <taxon>Strongylidae</taxon>
        <taxon>Oesophagostomum</taxon>
    </lineage>
</organism>
<name>A0A0B1RUJ9_OESDE</name>
<evidence type="ECO:0000313" key="4">
    <source>
        <dbReference type="Proteomes" id="UP000053660"/>
    </source>
</evidence>
<dbReference type="Proteomes" id="UP000053660">
    <property type="component" value="Unassembled WGS sequence"/>
</dbReference>
<dbReference type="OrthoDB" id="1923006at2759"/>
<proteinExistence type="predicted"/>